<feature type="binding site" evidence="10">
    <location>
        <position position="69"/>
    </location>
    <ligand>
        <name>Na(+)</name>
        <dbReference type="ChEBI" id="CHEBI:29101"/>
        <note>structural</note>
    </ligand>
</feature>
<evidence type="ECO:0000313" key="11">
    <source>
        <dbReference type="EMBL" id="PVY82577.1"/>
    </source>
</evidence>
<comment type="activity regulation">
    <text evidence="10">Na(+) is not transported, but it plays an essential structural role and its presence is essential for fluoride channel function.</text>
</comment>
<keyword evidence="10" id="KW-0813">Transport</keyword>
<comment type="subcellular location">
    <subcellularLocation>
        <location evidence="1 10">Cell membrane</location>
        <topology evidence="1 10">Multi-pass membrane protein</topology>
    </subcellularLocation>
</comment>
<evidence type="ECO:0000256" key="2">
    <source>
        <dbReference type="ARBA" id="ARBA00022475"/>
    </source>
</evidence>
<comment type="similarity">
    <text evidence="7 10">Belongs to the fluoride channel Fluc/FEX (TC 1.A.43) family.</text>
</comment>
<evidence type="ECO:0000256" key="9">
    <source>
        <dbReference type="ARBA" id="ARBA00049940"/>
    </source>
</evidence>
<dbReference type="AlphaFoldDB" id="A0A2U1D4H9"/>
<dbReference type="GO" id="GO:0062054">
    <property type="term" value="F:fluoride channel activity"/>
    <property type="evidence" value="ECO:0007669"/>
    <property type="project" value="UniProtKB-UniRule"/>
</dbReference>
<feature type="binding site" evidence="10">
    <location>
        <position position="72"/>
    </location>
    <ligand>
        <name>Na(+)</name>
        <dbReference type="ChEBI" id="CHEBI:29101"/>
        <note>structural</note>
    </ligand>
</feature>
<keyword evidence="5 10" id="KW-0472">Membrane</keyword>
<evidence type="ECO:0000256" key="10">
    <source>
        <dbReference type="HAMAP-Rule" id="MF_00454"/>
    </source>
</evidence>
<keyword evidence="2 10" id="KW-1003">Cell membrane</keyword>
<evidence type="ECO:0000256" key="8">
    <source>
        <dbReference type="ARBA" id="ARBA00035585"/>
    </source>
</evidence>
<dbReference type="EMBL" id="QEKT01000011">
    <property type="protein sequence ID" value="PVY82577.1"/>
    <property type="molecule type" value="Genomic_DNA"/>
</dbReference>
<evidence type="ECO:0000256" key="3">
    <source>
        <dbReference type="ARBA" id="ARBA00022692"/>
    </source>
</evidence>
<reference evidence="11 12" key="1">
    <citation type="submission" date="2018-04" db="EMBL/GenBank/DDBJ databases">
        <title>Genomic Encyclopedia of Type Strains, Phase IV (KMG-IV): sequencing the most valuable type-strain genomes for metagenomic binning, comparative biology and taxonomic classification.</title>
        <authorList>
            <person name="Goeker M."/>
        </authorList>
    </citation>
    <scope>NUCLEOTIDE SEQUENCE [LARGE SCALE GENOMIC DNA]</scope>
    <source>
        <strain evidence="11 12">DSM 28795</strain>
    </source>
</reference>
<keyword evidence="12" id="KW-1185">Reference proteome</keyword>
<dbReference type="GO" id="GO:0005886">
    <property type="term" value="C:plasma membrane"/>
    <property type="evidence" value="ECO:0007669"/>
    <property type="project" value="UniProtKB-SubCell"/>
</dbReference>
<dbReference type="GO" id="GO:0046872">
    <property type="term" value="F:metal ion binding"/>
    <property type="evidence" value="ECO:0007669"/>
    <property type="project" value="UniProtKB-KW"/>
</dbReference>
<dbReference type="Proteomes" id="UP000245433">
    <property type="component" value="Unassembled WGS sequence"/>
</dbReference>
<organism evidence="11 12">
    <name type="scientific">Convivina intestini</name>
    <dbReference type="NCBI Taxonomy" id="1505726"/>
    <lineage>
        <taxon>Bacteria</taxon>
        <taxon>Bacillati</taxon>
        <taxon>Bacillota</taxon>
        <taxon>Bacilli</taxon>
        <taxon>Lactobacillales</taxon>
        <taxon>Lactobacillaceae</taxon>
        <taxon>Convivina</taxon>
    </lineage>
</organism>
<evidence type="ECO:0000256" key="1">
    <source>
        <dbReference type="ARBA" id="ARBA00004651"/>
    </source>
</evidence>
<dbReference type="OrthoDB" id="2152028at2"/>
<keyword evidence="3 10" id="KW-0812">Transmembrane</keyword>
<accession>A0A2U1D4H9</accession>
<feature type="transmembrane region" description="Helical" evidence="10">
    <location>
        <begin position="91"/>
        <end position="110"/>
    </location>
</feature>
<sequence length="116" mass="12895">MLKYLLPVAFGAGLGAALRYLVLYFWPSSYQIFTAIWLVNVLGALAMGFVWTTQPSGLVFNFLGTGLLGGLTTFSTMMTQALSKNSFKQRLIYLLVQIAAGLLSFYFGHWCGQYFI</sequence>
<keyword evidence="10" id="KW-0406">Ion transport</keyword>
<evidence type="ECO:0000256" key="5">
    <source>
        <dbReference type="ARBA" id="ARBA00023136"/>
    </source>
</evidence>
<feature type="transmembrane region" description="Helical" evidence="10">
    <location>
        <begin position="33"/>
        <end position="52"/>
    </location>
</feature>
<keyword evidence="6 10" id="KW-0407">Ion channel</keyword>
<keyword evidence="10" id="KW-0915">Sodium</keyword>
<evidence type="ECO:0000256" key="4">
    <source>
        <dbReference type="ARBA" id="ARBA00022989"/>
    </source>
</evidence>
<keyword evidence="4 10" id="KW-1133">Transmembrane helix</keyword>
<feature type="transmembrane region" description="Helical" evidence="10">
    <location>
        <begin position="6"/>
        <end position="26"/>
    </location>
</feature>
<name>A0A2U1D4H9_9LACO</name>
<proteinExistence type="inferred from homology"/>
<dbReference type="GO" id="GO:0140114">
    <property type="term" value="P:cellular detoxification of fluoride"/>
    <property type="evidence" value="ECO:0007669"/>
    <property type="project" value="UniProtKB-UniRule"/>
</dbReference>
<keyword evidence="10" id="KW-0479">Metal-binding</keyword>
<dbReference type="Pfam" id="PF02537">
    <property type="entry name" value="CRCB"/>
    <property type="match status" value="1"/>
</dbReference>
<comment type="function">
    <text evidence="9 10">Fluoride-specific ion channel. Important for reducing fluoride concentration in the cell, thus reducing its toxicity.</text>
</comment>
<comment type="catalytic activity">
    <reaction evidence="8">
        <text>fluoride(in) = fluoride(out)</text>
        <dbReference type="Rhea" id="RHEA:76159"/>
        <dbReference type="ChEBI" id="CHEBI:17051"/>
    </reaction>
    <physiologicalReaction direction="left-to-right" evidence="8">
        <dbReference type="Rhea" id="RHEA:76160"/>
    </physiologicalReaction>
</comment>
<dbReference type="RefSeq" id="WP_089939922.1">
    <property type="nucleotide sequence ID" value="NZ_CAKOEX010000012.1"/>
</dbReference>
<protein>
    <recommendedName>
        <fullName evidence="10">Fluoride-specific ion channel FluC</fullName>
    </recommendedName>
</protein>
<dbReference type="HAMAP" id="MF_00454">
    <property type="entry name" value="FluC"/>
    <property type="match status" value="1"/>
</dbReference>
<evidence type="ECO:0000256" key="6">
    <source>
        <dbReference type="ARBA" id="ARBA00023303"/>
    </source>
</evidence>
<evidence type="ECO:0000313" key="12">
    <source>
        <dbReference type="Proteomes" id="UP000245433"/>
    </source>
</evidence>
<gene>
    <name evidence="10" type="primary">fluC</name>
    <name evidence="10" type="synonym">crcB</name>
    <name evidence="11" type="ORF">C7384_11114</name>
</gene>
<feature type="transmembrane region" description="Helical" evidence="10">
    <location>
        <begin position="58"/>
        <end position="79"/>
    </location>
</feature>
<evidence type="ECO:0000256" key="7">
    <source>
        <dbReference type="ARBA" id="ARBA00035120"/>
    </source>
</evidence>
<comment type="caution">
    <text evidence="11">The sequence shown here is derived from an EMBL/GenBank/DDBJ whole genome shotgun (WGS) entry which is preliminary data.</text>
</comment>
<dbReference type="InterPro" id="IPR003691">
    <property type="entry name" value="FluC"/>
</dbReference>